<organism evidence="3 4">
    <name type="scientific">Actinomadura rayongensis</name>
    <dbReference type="NCBI Taxonomy" id="1429076"/>
    <lineage>
        <taxon>Bacteria</taxon>
        <taxon>Bacillati</taxon>
        <taxon>Actinomycetota</taxon>
        <taxon>Actinomycetes</taxon>
        <taxon>Streptosporangiales</taxon>
        <taxon>Thermomonosporaceae</taxon>
        <taxon>Actinomadura</taxon>
    </lineage>
</organism>
<accession>A0A6I4WCT3</accession>
<dbReference type="EMBL" id="WUTW01000002">
    <property type="protein sequence ID" value="MXQ64874.1"/>
    <property type="molecule type" value="Genomic_DNA"/>
</dbReference>
<dbReference type="GO" id="GO:0005975">
    <property type="term" value="P:carbohydrate metabolic process"/>
    <property type="evidence" value="ECO:0007669"/>
    <property type="project" value="InterPro"/>
</dbReference>
<reference evidence="3 4" key="1">
    <citation type="submission" date="2019-12" db="EMBL/GenBank/DDBJ databases">
        <title>Nocardia macrotermitis sp. nov. and Nocardia aurantia sp. nov., isolated from the gut of the fungus growing-termite Macrotermes natalensis.</title>
        <authorList>
            <person name="Christine B."/>
            <person name="Rene B."/>
        </authorList>
    </citation>
    <scope>NUCLEOTIDE SEQUENCE [LARGE SCALE GENOMIC DNA]</scope>
    <source>
        <strain evidence="3 4">DSM 102126</strain>
    </source>
</reference>
<evidence type="ECO:0000313" key="3">
    <source>
        <dbReference type="EMBL" id="MXQ64874.1"/>
    </source>
</evidence>
<dbReference type="PANTHER" id="PTHR10587">
    <property type="entry name" value="GLYCOSYL TRANSFERASE-RELATED"/>
    <property type="match status" value="1"/>
</dbReference>
<name>A0A6I4WCT3_9ACTN</name>
<evidence type="ECO:0000313" key="4">
    <source>
        <dbReference type="Proteomes" id="UP000431901"/>
    </source>
</evidence>
<dbReference type="Gene3D" id="3.20.20.370">
    <property type="entry name" value="Glycoside hydrolase/deacetylase"/>
    <property type="match status" value="1"/>
</dbReference>
<dbReference type="SUPFAM" id="SSF88713">
    <property type="entry name" value="Glycoside hydrolase/deacetylase"/>
    <property type="match status" value="1"/>
</dbReference>
<dbReference type="PANTHER" id="PTHR10587:SF137">
    <property type="entry name" value="4-DEOXY-4-FORMAMIDO-L-ARABINOSE-PHOSPHOUNDECAPRENOL DEFORMYLASE ARND-RELATED"/>
    <property type="match status" value="1"/>
</dbReference>
<keyword evidence="4" id="KW-1185">Reference proteome</keyword>
<dbReference type="OrthoDB" id="3521160at2"/>
<dbReference type="InterPro" id="IPR011330">
    <property type="entry name" value="Glyco_hydro/deAcase_b/a-brl"/>
</dbReference>
<dbReference type="InterPro" id="IPR002509">
    <property type="entry name" value="NODB_dom"/>
</dbReference>
<feature type="chain" id="PRO_5039270235" evidence="1">
    <location>
        <begin position="18"/>
        <end position="256"/>
    </location>
</feature>
<dbReference type="GO" id="GO:0016810">
    <property type="term" value="F:hydrolase activity, acting on carbon-nitrogen (but not peptide) bonds"/>
    <property type="evidence" value="ECO:0007669"/>
    <property type="project" value="InterPro"/>
</dbReference>
<gene>
    <name evidence="3" type="ORF">GQ466_12585</name>
</gene>
<dbReference type="AlphaFoldDB" id="A0A6I4WCT3"/>
<keyword evidence="1" id="KW-0732">Signal</keyword>
<protein>
    <submittedName>
        <fullName evidence="3">Polysaccharide deacetylase family protein</fullName>
    </submittedName>
</protein>
<evidence type="ECO:0000256" key="1">
    <source>
        <dbReference type="SAM" id="SignalP"/>
    </source>
</evidence>
<dbReference type="InterPro" id="IPR050248">
    <property type="entry name" value="Polysacc_deacetylase_ArnD"/>
</dbReference>
<proteinExistence type="predicted"/>
<feature type="domain" description="NodB homology" evidence="2">
    <location>
        <begin position="44"/>
        <end position="230"/>
    </location>
</feature>
<dbReference type="CDD" id="cd10959">
    <property type="entry name" value="CE4_NodB_like_3"/>
    <property type="match status" value="1"/>
</dbReference>
<dbReference type="Proteomes" id="UP000431901">
    <property type="component" value="Unassembled WGS sequence"/>
</dbReference>
<comment type="caution">
    <text evidence="3">The sequence shown here is derived from an EMBL/GenBank/DDBJ whole genome shotgun (WGS) entry which is preliminary data.</text>
</comment>
<dbReference type="Pfam" id="PF01522">
    <property type="entry name" value="Polysacc_deac_1"/>
    <property type="match status" value="1"/>
</dbReference>
<evidence type="ECO:0000259" key="2">
    <source>
        <dbReference type="PROSITE" id="PS51677"/>
    </source>
</evidence>
<dbReference type="RefSeq" id="WP_161103039.1">
    <property type="nucleotide sequence ID" value="NZ_JBHLYI010000001.1"/>
</dbReference>
<sequence>MSSLVRPAGLGAAAALAAHLGPAVTCLRSVRRWTPRTAGRGDPGHVALTFDDGPDGTSTPRFLDVLAELDCRATFFVLGDLLRRRPDLGRRMVAEGHEVAVHGWRHQNGLLARPGRVAAGIARTVRLVRDVCGVRPAWYRPPHGALSGEGLAAARACGLRPVLWTAWGRDWTAATTPGTVRATLAPDLRGGATVLLHDSDVTSAPGAWRATLGALPGIVAACRADGLAVGPLRDHGIHPRTHGFPDIPMLGRNTAR</sequence>
<feature type="signal peptide" evidence="1">
    <location>
        <begin position="1"/>
        <end position="17"/>
    </location>
</feature>
<dbReference type="PROSITE" id="PS51677">
    <property type="entry name" value="NODB"/>
    <property type="match status" value="1"/>
</dbReference>